<feature type="region of interest" description="Disordered" evidence="1">
    <location>
        <begin position="204"/>
        <end position="224"/>
    </location>
</feature>
<sequence>MLLKSYKYERTCILNSTLVYDPLIVLDSIQPETFQNVQFDDCVSSTLNEGLCEYETGILLLTNFSTTTTLTVFIAVAECIAVQCGGSLDLKKGTANIASASGDGADAPLHWISGSESTIRKDDTTHASPLFIAELKNNESISILTENGTINIVLGGWAMIHCGHFLEVFEDKSRRPNSLGNGDSSSSASSAIPRINRSQLLHISKNQTTSNKTSSADLQVYTQI</sequence>
<dbReference type="EMBL" id="JARBJD010000121">
    <property type="protein sequence ID" value="KAK2951306.1"/>
    <property type="molecule type" value="Genomic_DNA"/>
</dbReference>
<dbReference type="Proteomes" id="UP001281761">
    <property type="component" value="Unassembled WGS sequence"/>
</dbReference>
<evidence type="ECO:0000313" key="3">
    <source>
        <dbReference type="Proteomes" id="UP001281761"/>
    </source>
</evidence>
<organism evidence="2 3">
    <name type="scientific">Blattamonas nauphoetae</name>
    <dbReference type="NCBI Taxonomy" id="2049346"/>
    <lineage>
        <taxon>Eukaryota</taxon>
        <taxon>Metamonada</taxon>
        <taxon>Preaxostyla</taxon>
        <taxon>Oxymonadida</taxon>
        <taxon>Blattamonas</taxon>
    </lineage>
</organism>
<evidence type="ECO:0000256" key="1">
    <source>
        <dbReference type="SAM" id="MobiDB-lite"/>
    </source>
</evidence>
<evidence type="ECO:0000313" key="2">
    <source>
        <dbReference type="EMBL" id="KAK2951306.1"/>
    </source>
</evidence>
<comment type="caution">
    <text evidence="2">The sequence shown here is derived from an EMBL/GenBank/DDBJ whole genome shotgun (WGS) entry which is preliminary data.</text>
</comment>
<proteinExistence type="predicted"/>
<keyword evidence="3" id="KW-1185">Reference proteome</keyword>
<name>A0ABQ9XFR4_9EUKA</name>
<gene>
    <name evidence="2" type="ORF">BLNAU_13793</name>
</gene>
<feature type="compositionally biased region" description="Low complexity" evidence="1">
    <location>
        <begin position="204"/>
        <end position="215"/>
    </location>
</feature>
<protein>
    <submittedName>
        <fullName evidence="2">Uncharacterized protein</fullName>
    </submittedName>
</protein>
<accession>A0ABQ9XFR4</accession>
<reference evidence="2 3" key="1">
    <citation type="journal article" date="2022" name="bioRxiv">
        <title>Genomics of Preaxostyla Flagellates Illuminates Evolutionary Transitions and the Path Towards Mitochondrial Loss.</title>
        <authorList>
            <person name="Novak L.V.F."/>
            <person name="Treitli S.C."/>
            <person name="Pyrih J."/>
            <person name="Halakuc P."/>
            <person name="Pipaliya S.V."/>
            <person name="Vacek V."/>
            <person name="Brzon O."/>
            <person name="Soukal P."/>
            <person name="Eme L."/>
            <person name="Dacks J.B."/>
            <person name="Karnkowska A."/>
            <person name="Elias M."/>
            <person name="Hampl V."/>
        </authorList>
    </citation>
    <scope>NUCLEOTIDE SEQUENCE [LARGE SCALE GENOMIC DNA]</scope>
    <source>
        <strain evidence="2">NAU3</strain>
        <tissue evidence="2">Gut</tissue>
    </source>
</reference>